<dbReference type="AlphaFoldDB" id="A0A6J6K972"/>
<reference evidence="2" key="1">
    <citation type="submission" date="2020-05" db="EMBL/GenBank/DDBJ databases">
        <authorList>
            <person name="Chiriac C."/>
            <person name="Salcher M."/>
            <person name="Ghai R."/>
            <person name="Kavagutti S V."/>
        </authorList>
    </citation>
    <scope>NUCLEOTIDE SEQUENCE</scope>
</reference>
<proteinExistence type="predicted"/>
<sequence length="273" mass="29926">MGKTVIITGANAGLGFQVARTFLAEGVNLVMGSRSLERGEVAKRQLLLEFPAAQIRLSRLDLSDFDSIRCFAEEAGPNWDYLVSNAGAKIESPYKQTSEGFEWHLGVNHLGHFALTRLLWPKANADATVATVSSIVARRGKLNLNPPKEISAGHAYANSKLMNFAFATMLAEKIKHSKRKSVAAHPGFARANAYGNSFVRFGEYILAQSAQAGARPISAACHSENGSYLAPKYFELWGKPKVARRPELNPAELEDFWKRSEELTGGVFDPTRS</sequence>
<organism evidence="2">
    <name type="scientific">freshwater metagenome</name>
    <dbReference type="NCBI Taxonomy" id="449393"/>
    <lineage>
        <taxon>unclassified sequences</taxon>
        <taxon>metagenomes</taxon>
        <taxon>ecological metagenomes</taxon>
    </lineage>
</organism>
<dbReference type="Pfam" id="PF00106">
    <property type="entry name" value="adh_short"/>
    <property type="match status" value="1"/>
</dbReference>
<gene>
    <name evidence="2" type="ORF">UFOPK2165_00643</name>
</gene>
<dbReference type="Gene3D" id="3.40.50.720">
    <property type="entry name" value="NAD(P)-binding Rossmann-like Domain"/>
    <property type="match status" value="1"/>
</dbReference>
<dbReference type="PANTHER" id="PTHR43157:SF31">
    <property type="entry name" value="PHOSPHATIDYLINOSITOL-GLYCAN BIOSYNTHESIS CLASS F PROTEIN"/>
    <property type="match status" value="1"/>
</dbReference>
<dbReference type="PRINTS" id="PR00081">
    <property type="entry name" value="GDHRDH"/>
</dbReference>
<protein>
    <submittedName>
        <fullName evidence="2">Unannotated protein</fullName>
    </submittedName>
</protein>
<evidence type="ECO:0000313" key="2">
    <source>
        <dbReference type="EMBL" id="CAB4646297.1"/>
    </source>
</evidence>
<dbReference type="PANTHER" id="PTHR43157">
    <property type="entry name" value="PHOSPHATIDYLINOSITOL-GLYCAN BIOSYNTHESIS CLASS F PROTEIN-RELATED"/>
    <property type="match status" value="1"/>
</dbReference>
<evidence type="ECO:0000256" key="1">
    <source>
        <dbReference type="ARBA" id="ARBA00023002"/>
    </source>
</evidence>
<dbReference type="EMBL" id="CAEZWA010000106">
    <property type="protein sequence ID" value="CAB4646297.1"/>
    <property type="molecule type" value="Genomic_DNA"/>
</dbReference>
<dbReference type="GO" id="GO:0016491">
    <property type="term" value="F:oxidoreductase activity"/>
    <property type="evidence" value="ECO:0007669"/>
    <property type="project" value="UniProtKB-KW"/>
</dbReference>
<dbReference type="InterPro" id="IPR002347">
    <property type="entry name" value="SDR_fam"/>
</dbReference>
<name>A0A6J6K972_9ZZZZ</name>
<accession>A0A6J6K972</accession>
<keyword evidence="1" id="KW-0560">Oxidoreductase</keyword>
<dbReference type="SUPFAM" id="SSF51735">
    <property type="entry name" value="NAD(P)-binding Rossmann-fold domains"/>
    <property type="match status" value="1"/>
</dbReference>
<dbReference type="InterPro" id="IPR036291">
    <property type="entry name" value="NAD(P)-bd_dom_sf"/>
</dbReference>